<dbReference type="EMBL" id="JAFMYU010000035">
    <property type="protein sequence ID" value="MBO0934649.1"/>
    <property type="molecule type" value="Genomic_DNA"/>
</dbReference>
<dbReference type="Proteomes" id="UP000664795">
    <property type="component" value="Unassembled WGS sequence"/>
</dbReference>
<organism evidence="1 2">
    <name type="scientific">Fibrella aquatilis</name>
    <dbReference type="NCBI Taxonomy" id="2817059"/>
    <lineage>
        <taxon>Bacteria</taxon>
        <taxon>Pseudomonadati</taxon>
        <taxon>Bacteroidota</taxon>
        <taxon>Cytophagia</taxon>
        <taxon>Cytophagales</taxon>
        <taxon>Spirosomataceae</taxon>
        <taxon>Fibrella</taxon>
    </lineage>
</organism>
<evidence type="ECO:0000313" key="2">
    <source>
        <dbReference type="Proteomes" id="UP000664795"/>
    </source>
</evidence>
<sequence>MLQPPLTNVQAELLKVFSRQIPDEDLLELRRVMASFLLQKARQRADAIWEQKQYTDSTFDQLLLF</sequence>
<proteinExistence type="predicted"/>
<dbReference type="AlphaFoldDB" id="A0A939GCC4"/>
<keyword evidence="2" id="KW-1185">Reference proteome</keyword>
<evidence type="ECO:0000313" key="1">
    <source>
        <dbReference type="EMBL" id="MBO0934649.1"/>
    </source>
</evidence>
<protein>
    <submittedName>
        <fullName evidence="1">Uncharacterized protein</fullName>
    </submittedName>
</protein>
<comment type="caution">
    <text evidence="1">The sequence shown here is derived from an EMBL/GenBank/DDBJ whole genome shotgun (WGS) entry which is preliminary data.</text>
</comment>
<reference evidence="1 2" key="1">
    <citation type="submission" date="2021-03" db="EMBL/GenBank/DDBJ databases">
        <title>Fibrella sp. HMF5036 genome sequencing and assembly.</title>
        <authorList>
            <person name="Kang H."/>
            <person name="Kim H."/>
            <person name="Bae S."/>
            <person name="Joh K."/>
        </authorList>
    </citation>
    <scope>NUCLEOTIDE SEQUENCE [LARGE SCALE GENOMIC DNA]</scope>
    <source>
        <strain evidence="1 2">HMF5036</strain>
    </source>
</reference>
<gene>
    <name evidence="1" type="ORF">J2I48_26810</name>
</gene>
<name>A0A939GCC4_9BACT</name>
<accession>A0A939GCC4</accession>
<dbReference type="RefSeq" id="WP_207338614.1">
    <property type="nucleotide sequence ID" value="NZ_JAFMYU010000035.1"/>
</dbReference>